<dbReference type="EC" id="4.3.2.7" evidence="2"/>
<sequence length="251" mass="28632">MEPTSAVFELQEIVNENETKFLWVFGYGSLCWNPGFSFEKAVAGYIQGYSRKFWQGNNTHRGTEQKPGRVVTLVKQKGSLVHGIAFQISEETALSYLNNRECKLGGYVVEFTKFYPRAKNTSFTTVLYIATAQNCLWLGDAPVCDIADQIVESCGASGHNVEYLIRLAAFMHYHFPNEDDDHLFTLEKLVEMKLRDREICIKALMGDGKNTVSFTSKVSFDEPLLRNHEGRRHSFQHTTKVPEKTLRCLNK</sequence>
<dbReference type="GO" id="GO:0061928">
    <property type="term" value="F:glutathione specific gamma-glutamylcyclotransferase activity"/>
    <property type="evidence" value="ECO:0007669"/>
    <property type="project" value="UniProtKB-EC"/>
</dbReference>
<dbReference type="SUPFAM" id="SSF110857">
    <property type="entry name" value="Gamma-glutamyl cyclotransferase-like"/>
    <property type="match status" value="1"/>
</dbReference>
<evidence type="ECO:0000256" key="1">
    <source>
        <dbReference type="ARBA" id="ARBA00009662"/>
    </source>
</evidence>
<comment type="caution">
    <text evidence="5">The sequence shown here is derived from an EMBL/GenBank/DDBJ whole genome shotgun (WGS) entry which is preliminary data.</text>
</comment>
<dbReference type="Proteomes" id="UP001329430">
    <property type="component" value="Chromosome 9"/>
</dbReference>
<dbReference type="Pfam" id="PF04752">
    <property type="entry name" value="ChaC"/>
    <property type="match status" value="1"/>
</dbReference>
<dbReference type="GO" id="GO:0006751">
    <property type="term" value="P:glutathione catabolic process"/>
    <property type="evidence" value="ECO:0007669"/>
    <property type="project" value="InterPro"/>
</dbReference>
<reference evidence="5 6" key="1">
    <citation type="journal article" date="2024" name="Insects">
        <title>An Improved Chromosome-Level Genome Assembly of the Firefly Pyrocoelia pectoralis.</title>
        <authorList>
            <person name="Fu X."/>
            <person name="Meyer-Rochow V.B."/>
            <person name="Ballantyne L."/>
            <person name="Zhu X."/>
        </authorList>
    </citation>
    <scope>NUCLEOTIDE SEQUENCE [LARGE SCALE GENOMIC DNA]</scope>
    <source>
        <strain evidence="5">XCY_ONT2</strain>
    </source>
</reference>
<gene>
    <name evidence="5" type="ORF">RI129_011992</name>
</gene>
<evidence type="ECO:0000313" key="6">
    <source>
        <dbReference type="Proteomes" id="UP001329430"/>
    </source>
</evidence>
<dbReference type="EMBL" id="JAVRBK010000009">
    <property type="protein sequence ID" value="KAK5639500.1"/>
    <property type="molecule type" value="Genomic_DNA"/>
</dbReference>
<evidence type="ECO:0000256" key="2">
    <source>
        <dbReference type="ARBA" id="ARBA00012344"/>
    </source>
</evidence>
<comment type="similarity">
    <text evidence="1">Belongs to the gamma-glutamylcyclotransferase family. ChaC subfamily.</text>
</comment>
<dbReference type="InterPro" id="IPR006840">
    <property type="entry name" value="ChaC"/>
</dbReference>
<dbReference type="GO" id="GO:0005737">
    <property type="term" value="C:cytoplasm"/>
    <property type="evidence" value="ECO:0007669"/>
    <property type="project" value="TreeGrafter"/>
</dbReference>
<evidence type="ECO:0000313" key="5">
    <source>
        <dbReference type="EMBL" id="KAK5639500.1"/>
    </source>
</evidence>
<organism evidence="5 6">
    <name type="scientific">Pyrocoelia pectoralis</name>
    <dbReference type="NCBI Taxonomy" id="417401"/>
    <lineage>
        <taxon>Eukaryota</taxon>
        <taxon>Metazoa</taxon>
        <taxon>Ecdysozoa</taxon>
        <taxon>Arthropoda</taxon>
        <taxon>Hexapoda</taxon>
        <taxon>Insecta</taxon>
        <taxon>Pterygota</taxon>
        <taxon>Neoptera</taxon>
        <taxon>Endopterygota</taxon>
        <taxon>Coleoptera</taxon>
        <taxon>Polyphaga</taxon>
        <taxon>Elateriformia</taxon>
        <taxon>Elateroidea</taxon>
        <taxon>Lampyridae</taxon>
        <taxon>Lampyrinae</taxon>
        <taxon>Pyrocoelia</taxon>
    </lineage>
</organism>
<dbReference type="PANTHER" id="PTHR12192:SF26">
    <property type="entry name" value="GLUTATHIONE-SPECIFIC GAMMA-GLUTAMYLCYCLOTRANSFERASE 1"/>
    <property type="match status" value="1"/>
</dbReference>
<protein>
    <recommendedName>
        <fullName evidence="2">glutathione-specific gamma-glutamylcyclotransferase</fullName>
        <ecNumber evidence="2">4.3.2.7</ecNumber>
    </recommendedName>
</protein>
<dbReference type="Gene3D" id="3.10.490.10">
    <property type="entry name" value="Gamma-glutamyl cyclotransferase-like"/>
    <property type="match status" value="1"/>
</dbReference>
<proteinExistence type="inferred from homology"/>
<evidence type="ECO:0000256" key="4">
    <source>
        <dbReference type="ARBA" id="ARBA00048073"/>
    </source>
</evidence>
<keyword evidence="6" id="KW-1185">Reference proteome</keyword>
<dbReference type="InterPro" id="IPR013024">
    <property type="entry name" value="GGCT-like"/>
</dbReference>
<accession>A0AAN7Z8B1</accession>
<dbReference type="InterPro" id="IPR036568">
    <property type="entry name" value="GGCT-like_sf"/>
</dbReference>
<name>A0AAN7Z8B1_9COLE</name>
<dbReference type="CDD" id="cd06661">
    <property type="entry name" value="GGCT_like"/>
    <property type="match status" value="1"/>
</dbReference>
<comment type="catalytic activity">
    <reaction evidence="4">
        <text>glutathione = L-cysteinylglycine + 5-oxo-L-proline</text>
        <dbReference type="Rhea" id="RHEA:47724"/>
        <dbReference type="ChEBI" id="CHEBI:57925"/>
        <dbReference type="ChEBI" id="CHEBI:58402"/>
        <dbReference type="ChEBI" id="CHEBI:61694"/>
        <dbReference type="EC" id="4.3.2.7"/>
    </reaction>
</comment>
<dbReference type="PANTHER" id="PTHR12192">
    <property type="entry name" value="CATION TRANSPORT PROTEIN CHAC-RELATED"/>
    <property type="match status" value="1"/>
</dbReference>
<dbReference type="AlphaFoldDB" id="A0AAN7Z8B1"/>
<evidence type="ECO:0000256" key="3">
    <source>
        <dbReference type="ARBA" id="ARBA00023239"/>
    </source>
</evidence>
<keyword evidence="3" id="KW-0456">Lyase</keyword>